<feature type="domain" description="F5/8 type C" evidence="3">
    <location>
        <begin position="1170"/>
        <end position="1322"/>
    </location>
</feature>
<accession>A0ABN8QY03</accession>
<keyword evidence="2" id="KW-0472">Membrane</keyword>
<dbReference type="EMBL" id="CALNXK010000167">
    <property type="protein sequence ID" value="CAH3171794.1"/>
    <property type="molecule type" value="Genomic_DNA"/>
</dbReference>
<feature type="domain" description="F5/8 type C" evidence="3">
    <location>
        <begin position="401"/>
        <end position="553"/>
    </location>
</feature>
<evidence type="ECO:0000259" key="3">
    <source>
        <dbReference type="PROSITE" id="PS50022"/>
    </source>
</evidence>
<feature type="compositionally biased region" description="Low complexity" evidence="1">
    <location>
        <begin position="1639"/>
        <end position="1662"/>
    </location>
</feature>
<dbReference type="InterPro" id="IPR000421">
    <property type="entry name" value="FA58C"/>
</dbReference>
<organism evidence="4 5">
    <name type="scientific">Porites lobata</name>
    <dbReference type="NCBI Taxonomy" id="104759"/>
    <lineage>
        <taxon>Eukaryota</taxon>
        <taxon>Metazoa</taxon>
        <taxon>Cnidaria</taxon>
        <taxon>Anthozoa</taxon>
        <taxon>Hexacorallia</taxon>
        <taxon>Scleractinia</taxon>
        <taxon>Fungiina</taxon>
        <taxon>Poritidae</taxon>
        <taxon>Porites</taxon>
    </lineage>
</organism>
<feature type="region of interest" description="Disordered" evidence="1">
    <location>
        <begin position="1639"/>
        <end position="1677"/>
    </location>
</feature>
<keyword evidence="2" id="KW-1133">Transmembrane helix</keyword>
<reference evidence="4 5" key="1">
    <citation type="submission" date="2022-05" db="EMBL/GenBank/DDBJ databases">
        <authorList>
            <consortium name="Genoscope - CEA"/>
            <person name="William W."/>
        </authorList>
    </citation>
    <scope>NUCLEOTIDE SEQUENCE [LARGE SCALE GENOMIC DNA]</scope>
</reference>
<keyword evidence="2" id="KW-0812">Transmembrane</keyword>
<dbReference type="PANTHER" id="PTHR24543">
    <property type="entry name" value="MULTICOPPER OXIDASE-RELATED"/>
    <property type="match status" value="1"/>
</dbReference>
<dbReference type="PROSITE" id="PS01285">
    <property type="entry name" value="FA58C_1"/>
    <property type="match status" value="8"/>
</dbReference>
<dbReference type="PROSITE" id="PS01286">
    <property type="entry name" value="FA58C_2"/>
    <property type="match status" value="10"/>
</dbReference>
<evidence type="ECO:0000256" key="1">
    <source>
        <dbReference type="SAM" id="MobiDB-lite"/>
    </source>
</evidence>
<comment type="caution">
    <text evidence="4">The sequence shown here is derived from an EMBL/GenBank/DDBJ whole genome shotgun (WGS) entry which is preliminary data.</text>
</comment>
<feature type="domain" description="F5/8 type C" evidence="3">
    <location>
        <begin position="711"/>
        <end position="863"/>
    </location>
</feature>
<name>A0ABN8QY03_9CNID</name>
<dbReference type="PROSITE" id="PS50022">
    <property type="entry name" value="FA58C_3"/>
    <property type="match status" value="10"/>
</dbReference>
<gene>
    <name evidence="4" type="ORF">PLOB_00012138</name>
</gene>
<dbReference type="InterPro" id="IPR008979">
    <property type="entry name" value="Galactose-bd-like_sf"/>
</dbReference>
<protein>
    <recommendedName>
        <fullName evidence="3">F5/8 type C domain-containing protein</fullName>
    </recommendedName>
</protein>
<proteinExistence type="predicted"/>
<feature type="domain" description="F5/8 type C" evidence="3">
    <location>
        <begin position="866"/>
        <end position="1010"/>
    </location>
</feature>
<feature type="domain" description="F5/8 type C" evidence="3">
    <location>
        <begin position="245"/>
        <end position="398"/>
    </location>
</feature>
<feature type="domain" description="F5/8 type C" evidence="3">
    <location>
        <begin position="1013"/>
        <end position="1167"/>
    </location>
</feature>
<dbReference type="Pfam" id="PF00754">
    <property type="entry name" value="F5_F8_type_C"/>
    <property type="match status" value="10"/>
</dbReference>
<feature type="domain" description="F5/8 type C" evidence="3">
    <location>
        <begin position="1482"/>
        <end position="1635"/>
    </location>
</feature>
<dbReference type="SMART" id="SM00231">
    <property type="entry name" value="FA58C"/>
    <property type="match status" value="10"/>
</dbReference>
<evidence type="ECO:0000313" key="5">
    <source>
        <dbReference type="Proteomes" id="UP001159405"/>
    </source>
</evidence>
<dbReference type="Gene3D" id="2.60.120.260">
    <property type="entry name" value="Galactose-binding domain-like"/>
    <property type="match status" value="10"/>
</dbReference>
<feature type="domain" description="F5/8 type C" evidence="3">
    <location>
        <begin position="90"/>
        <end position="242"/>
    </location>
</feature>
<evidence type="ECO:0000313" key="4">
    <source>
        <dbReference type="EMBL" id="CAH3171794.1"/>
    </source>
</evidence>
<feature type="domain" description="F5/8 type C" evidence="3">
    <location>
        <begin position="1325"/>
        <end position="1479"/>
    </location>
</feature>
<evidence type="ECO:0000256" key="2">
    <source>
        <dbReference type="SAM" id="Phobius"/>
    </source>
</evidence>
<sequence>MRIEVYGCPGNKLIMIEKIGLFYNRVDTFFLHKHSPLGNSLYLFSLCQALGQCRQTKKRASSEIATERKMAGREKGKQPVSIFTNITVYCITPAGMENGAISDLQISASSQKTDSFAASRARLNVKLTGIKQGGWSPLKDDLNQWLQVDLSSYTTVTRLATQGRDGSDEWVTKYKLQYSVDGVIYHFYKGRGESSSTIFDGNQDSNTIVYNKLNSPITVRLVRLLPIEWRNHICLRMEIYGCPGCIAPLGMENGAISDAQISASSQWDNYHGPRRARLNGKRSAGNGVGAWCAITNDIYQWLQVDLRKYTTVTRIATQGRSDWNQWVTKYRLQYSEDGVNFHFYKALGQDSAMLFDGNKDRNTIVYQTLSQPKTARYVRILPEAWYGHISMRMELYGCSACEAPLGMESEAVTDSQVSASSQLDGQHSAAKARLHFKTDENKDGGWSSHTSDPNQWLQVDFRSYATVARIATQGRHAHNEWVVNYKLNYSDDGVTFQTCRVPGTNISKVFAGNKDSDSVVTQDLNPPITARFLRILPTKWNNRISLRMELYGCAACFAPLGMENNAISDGQISASSQVDEDHAANQARLHAKISGSKGGGWSALKNDPNQWLQVDLGTYTRVTHVATQGRNSFSGWVTKYLLQYSDDGFVFRSYEEAANASAMIFVGNKDSDTVVYNILKPPITARYIRILPLEWHSQISLRIEIYGCPGCVKSLGMENQAISHAQVTASSQMDNTHSAREARLHSKSDGNQRGGWVALKNDLNQWLQVDLGTFTRVTRVATQGRDGYDQWVTKYRLQYSDDGDTFHSFKVITIDSAKVFPGNQDNSTVVYNPLSPPVTTRFIRLIPVGWHSRISMRIEIYGCPGCTAALGMALGTITDAQISASSKLDNTHSAAQARLYSKAVGSKFGAWSALENDHHPWLQIDFGSSTKITRLATQGRNGVNEWVTRYTLEFCEDGVNFHRYKAFQGNQDSDTVVYHTLIPPITARFIRLLPLEWHNHVSLRTEVYGCPGCVDPLGMDSGAITDAQISASSQWDNNHAASRVRLHMQYQRRGSKRGAWSSRTNDLNQWLQINLGGYSTLTRVATQGRSDHDQWVTKYRLQYSDDGVIFQFYKEPHQTSPKVFLANKDRNTIAYNMLNPPITTRFIRIKPMEWRGHISMRMEIYGCTGCTTPLGMENGAIHDSRITASSSLDNKHTALQARLHLTADSRTGGGWSALKDDFYQWLQIELGGYTTVTRVATQGGNGRNEWVTQYRLKYSRAGNIFMYYKLRENSSAMVFEGNKDSNSVSTNRLSQPIRARYLRFIPIEWHNHISMRVEIYGCPGCIAPLGMENKQISDAQISASSLSDENSSPSKARLHLKEDQNLPGGGGWSALKNDLHQWLQVDLGGYTTLTRVATQGRTGSNEWVTNYKLQYSDDGMNFQFYNEHGDKSAKVFTGNDDSDTVVYNALSPPVTTMFVRVLPIAWNSRISMRIELYGCPGCVSALGIENDEIPDAHITASSQLDDNNRAALARLQLKEDGLKQGGWSALYNDFGQWIQVDLGGSTRVTRVATQGKNAGDAWVVKYRLQYREDLGINFTFVKKSVNSSAKVFYANHDSDTVVYNVLAPPITARLIRILPVEWHNQISMRLEIYGCPVPSSTTTAPPTEQTTKTTSSEKITSTGNEKPEGKLGTSTAQRRKDSKISAIVAPVVVFVLVALILLVGFFYWRRRRSNKNLEIQHVTFQKSGQEPLEGAVNPLYDGGELQFRDTKEA</sequence>
<dbReference type="Proteomes" id="UP001159405">
    <property type="component" value="Unassembled WGS sequence"/>
</dbReference>
<feature type="transmembrane region" description="Helical" evidence="2">
    <location>
        <begin position="1687"/>
        <end position="1708"/>
    </location>
</feature>
<keyword evidence="5" id="KW-1185">Reference proteome</keyword>
<dbReference type="PANTHER" id="PTHR24543:SF325">
    <property type="entry name" value="F5_8 TYPE C DOMAIN-CONTAINING PROTEIN"/>
    <property type="match status" value="1"/>
</dbReference>
<dbReference type="SUPFAM" id="SSF49785">
    <property type="entry name" value="Galactose-binding domain-like"/>
    <property type="match status" value="10"/>
</dbReference>
<feature type="domain" description="F5/8 type C" evidence="3">
    <location>
        <begin position="556"/>
        <end position="708"/>
    </location>
</feature>
<dbReference type="CDD" id="cd00057">
    <property type="entry name" value="FA58C"/>
    <property type="match status" value="10"/>
</dbReference>